<protein>
    <recommendedName>
        <fullName evidence="4">Carbonic anhydrase</fullName>
        <ecNumber evidence="4">4.2.1.1</ecNumber>
    </recommendedName>
</protein>
<dbReference type="GO" id="GO:0051453">
    <property type="term" value="P:regulation of intracellular pH"/>
    <property type="evidence" value="ECO:0007669"/>
    <property type="project" value="TreeGrafter"/>
</dbReference>
<evidence type="ECO:0000313" key="7">
    <source>
        <dbReference type="Proteomes" id="UP001318040"/>
    </source>
</evidence>
<dbReference type="InterPro" id="IPR036398">
    <property type="entry name" value="CA_dom_sf"/>
</dbReference>
<dbReference type="Proteomes" id="UP001318040">
    <property type="component" value="Chromosome 25"/>
</dbReference>
<evidence type="ECO:0000256" key="2">
    <source>
        <dbReference type="ARBA" id="ARBA00022723"/>
    </source>
</evidence>
<dbReference type="InterPro" id="IPR001148">
    <property type="entry name" value="CA_dom"/>
</dbReference>
<keyword evidence="4" id="KW-0456">Lyase</keyword>
<evidence type="ECO:0000256" key="4">
    <source>
        <dbReference type="RuleBase" id="RU367011"/>
    </source>
</evidence>
<dbReference type="InterPro" id="IPR018338">
    <property type="entry name" value="Carbonic_anhydrase_a-class_CS"/>
</dbReference>
<dbReference type="SMART" id="SM01057">
    <property type="entry name" value="Carb_anhydrase"/>
    <property type="match status" value="1"/>
</dbReference>
<keyword evidence="7" id="KW-1185">Reference proteome</keyword>
<reference evidence="8" key="1">
    <citation type="submission" date="2025-08" db="UniProtKB">
        <authorList>
            <consortium name="RefSeq"/>
        </authorList>
    </citation>
    <scope>IDENTIFICATION</scope>
    <source>
        <tissue evidence="8">Sperm</tissue>
    </source>
</reference>
<evidence type="ECO:0000313" key="8">
    <source>
        <dbReference type="RefSeq" id="XP_032816283.1"/>
    </source>
</evidence>
<dbReference type="AlphaFoldDB" id="A0AAJ7TE59"/>
<comment type="catalytic activity">
    <reaction evidence="4">
        <text>hydrogencarbonate + H(+) = CO2 + H2O</text>
        <dbReference type="Rhea" id="RHEA:10748"/>
        <dbReference type="ChEBI" id="CHEBI:15377"/>
        <dbReference type="ChEBI" id="CHEBI:15378"/>
        <dbReference type="ChEBI" id="CHEBI:16526"/>
        <dbReference type="ChEBI" id="CHEBI:17544"/>
        <dbReference type="EC" id="4.2.1.1"/>
    </reaction>
</comment>
<dbReference type="RefSeq" id="XP_032816283.1">
    <property type="nucleotide sequence ID" value="XM_032960392.1"/>
</dbReference>
<dbReference type="GO" id="GO:0004089">
    <property type="term" value="F:carbonate dehydratase activity"/>
    <property type="evidence" value="ECO:0007669"/>
    <property type="project" value="UniProtKB-UniRule"/>
</dbReference>
<dbReference type="Gene3D" id="3.10.200.10">
    <property type="entry name" value="Alpha carbonic anhydrase"/>
    <property type="match status" value="1"/>
</dbReference>
<keyword evidence="2 4" id="KW-0479">Metal-binding</keyword>
<accession>A0AAJ7TE59</accession>
<comment type="function">
    <text evidence="4">Reversible hydration of carbon dioxide.</text>
</comment>
<evidence type="ECO:0000256" key="1">
    <source>
        <dbReference type="ARBA" id="ARBA00010718"/>
    </source>
</evidence>
<dbReference type="SUPFAM" id="SSF51069">
    <property type="entry name" value="Carbonic anhydrase"/>
    <property type="match status" value="1"/>
</dbReference>
<dbReference type="GO" id="GO:0005737">
    <property type="term" value="C:cytoplasm"/>
    <property type="evidence" value="ECO:0007669"/>
    <property type="project" value="TreeGrafter"/>
</dbReference>
<evidence type="ECO:0000259" key="6">
    <source>
        <dbReference type="PROSITE" id="PS51144"/>
    </source>
</evidence>
<dbReference type="PANTHER" id="PTHR18952">
    <property type="entry name" value="CARBONIC ANHYDRASE"/>
    <property type="match status" value="1"/>
</dbReference>
<dbReference type="PANTHER" id="PTHR18952:SF124">
    <property type="entry name" value="CARBONIC ANHYDRASE 7"/>
    <property type="match status" value="1"/>
</dbReference>
<dbReference type="EC" id="4.2.1.1" evidence="4"/>
<dbReference type="InterPro" id="IPR023561">
    <property type="entry name" value="Carbonic_anhydrase_a-class"/>
</dbReference>
<dbReference type="Pfam" id="PF00194">
    <property type="entry name" value="Carb_anhydrase"/>
    <property type="match status" value="1"/>
</dbReference>
<feature type="domain" description="Alpha-carbonic anhydrase" evidence="6">
    <location>
        <begin position="11"/>
        <end position="280"/>
    </location>
</feature>
<proteinExistence type="inferred from homology"/>
<dbReference type="GO" id="GO:0008270">
    <property type="term" value="F:zinc ion binding"/>
    <property type="evidence" value="ECO:0007669"/>
    <property type="project" value="UniProtKB-UniRule"/>
</dbReference>
<feature type="region of interest" description="Disordered" evidence="5">
    <location>
        <begin position="42"/>
        <end position="63"/>
    </location>
</feature>
<keyword evidence="3 4" id="KW-0862">Zinc</keyword>
<comment type="cofactor">
    <cofactor evidence="4">
        <name>Zn(2+)</name>
        <dbReference type="ChEBI" id="CHEBI:29105"/>
    </cofactor>
</comment>
<dbReference type="PROSITE" id="PS51144">
    <property type="entry name" value="ALPHA_CA_2"/>
    <property type="match status" value="1"/>
</dbReference>
<sequence length="280" mass="30877">MGGGAGYPLCYVWHAASCVGTCAETVLVRGPSCWAREYPVAKGPRQSPIDIDPDSVERDPSVDPLRLRYSPRASRQLSNTGSSFMLSFHDSSHKGACVIEGGGLHGPYRLRQLHMHWGSHDHVGSEHTVKGKTYPAELHLVHWSADRYASFQEAAVAPDGLAVVGVFLEVSEEHRELKKITDLLPRITTKGSAVDVRGVNPALLLPPSLSLWSYAGSLTTPPLYESVSWLMLQQPIHVSREQLSRFRELSFSGENEKSRPMVDNFRPPQPLCGRVVTAYP</sequence>
<evidence type="ECO:0000256" key="3">
    <source>
        <dbReference type="ARBA" id="ARBA00022833"/>
    </source>
</evidence>
<gene>
    <name evidence="8" type="primary">LOC116945823</name>
</gene>
<organism evidence="7 8">
    <name type="scientific">Petromyzon marinus</name>
    <name type="common">Sea lamprey</name>
    <dbReference type="NCBI Taxonomy" id="7757"/>
    <lineage>
        <taxon>Eukaryota</taxon>
        <taxon>Metazoa</taxon>
        <taxon>Chordata</taxon>
        <taxon>Craniata</taxon>
        <taxon>Vertebrata</taxon>
        <taxon>Cyclostomata</taxon>
        <taxon>Hyperoartia</taxon>
        <taxon>Petromyzontiformes</taxon>
        <taxon>Petromyzontidae</taxon>
        <taxon>Petromyzon</taxon>
    </lineage>
</organism>
<dbReference type="KEGG" id="pmrn:116945823"/>
<dbReference type="PROSITE" id="PS00162">
    <property type="entry name" value="ALPHA_CA_1"/>
    <property type="match status" value="1"/>
</dbReference>
<evidence type="ECO:0000256" key="5">
    <source>
        <dbReference type="SAM" id="MobiDB-lite"/>
    </source>
</evidence>
<name>A0AAJ7TE59_PETMA</name>
<comment type="similarity">
    <text evidence="1 4">Belongs to the alpha-carbonic anhydrase family.</text>
</comment>